<organism evidence="2 3">
    <name type="scientific">Scytonema hofmannii PCC 7110</name>
    <dbReference type="NCBI Taxonomy" id="128403"/>
    <lineage>
        <taxon>Bacteria</taxon>
        <taxon>Bacillati</taxon>
        <taxon>Cyanobacteriota</taxon>
        <taxon>Cyanophyceae</taxon>
        <taxon>Nostocales</taxon>
        <taxon>Scytonemataceae</taxon>
        <taxon>Scytonema</taxon>
    </lineage>
</organism>
<dbReference type="EMBL" id="ANNX02000064">
    <property type="protein sequence ID" value="KYC34865.1"/>
    <property type="molecule type" value="Genomic_DNA"/>
</dbReference>
<accession>A0A139WQZ7</accession>
<dbReference type="Pfam" id="PF10989">
    <property type="entry name" value="DUF2808"/>
    <property type="match status" value="1"/>
</dbReference>
<proteinExistence type="predicted"/>
<dbReference type="AlphaFoldDB" id="A0A139WQZ7"/>
<dbReference type="RefSeq" id="WP_017741049.1">
    <property type="nucleotide sequence ID" value="NZ_KQ976355.1"/>
</dbReference>
<name>A0A139WQZ7_9CYAN</name>
<feature type="chain" id="PRO_5007300395" description="DUF2808 domain-containing protein" evidence="1">
    <location>
        <begin position="27"/>
        <end position="161"/>
    </location>
</feature>
<dbReference type="Proteomes" id="UP000076925">
    <property type="component" value="Unassembled WGS sequence"/>
</dbReference>
<evidence type="ECO:0000313" key="2">
    <source>
        <dbReference type="EMBL" id="KYC34865.1"/>
    </source>
</evidence>
<dbReference type="InterPro" id="IPR021256">
    <property type="entry name" value="DUF2808"/>
</dbReference>
<feature type="signal peptide" evidence="1">
    <location>
        <begin position="1"/>
        <end position="26"/>
    </location>
</feature>
<gene>
    <name evidence="2" type="ORF">WA1_50005</name>
</gene>
<dbReference type="STRING" id="128403.WA1_50005"/>
<evidence type="ECO:0000256" key="1">
    <source>
        <dbReference type="SAM" id="SignalP"/>
    </source>
</evidence>
<reference evidence="2 3" key="1">
    <citation type="journal article" date="2013" name="Genome Biol. Evol.">
        <title>Genomes of Stigonematalean cyanobacteria (subsection V) and the evolution of oxygenic photosynthesis from prokaryotes to plastids.</title>
        <authorList>
            <person name="Dagan T."/>
            <person name="Roettger M."/>
            <person name="Stucken K."/>
            <person name="Landan G."/>
            <person name="Koch R."/>
            <person name="Major P."/>
            <person name="Gould S.B."/>
            <person name="Goremykin V.V."/>
            <person name="Rippka R."/>
            <person name="Tandeau de Marsac N."/>
            <person name="Gugger M."/>
            <person name="Lockhart P.J."/>
            <person name="Allen J.F."/>
            <person name="Brune I."/>
            <person name="Maus I."/>
            <person name="Puhler A."/>
            <person name="Martin W.F."/>
        </authorList>
    </citation>
    <scope>NUCLEOTIDE SEQUENCE [LARGE SCALE GENOMIC DNA]</scope>
    <source>
        <strain evidence="2 3">PCC 7110</strain>
    </source>
</reference>
<evidence type="ECO:0008006" key="4">
    <source>
        <dbReference type="Google" id="ProtNLM"/>
    </source>
</evidence>
<keyword evidence="3" id="KW-1185">Reference proteome</keyword>
<sequence>MKKILIYAAAFALATAVLIPADSASANLDDSTVTHVHGNVQFPPTRWRTVRHTFRLHVPQNSKALNQLIIKVPSTVTVSNDIKKIGVEDENEQKINTNASVNGRTIILAFPEPVAPNTKFHIDLNSIQRRTGGNGLVYHFWAKVVGSDTEIPIGVARFRHY</sequence>
<dbReference type="OrthoDB" id="574511at2"/>
<keyword evidence="1" id="KW-0732">Signal</keyword>
<comment type="caution">
    <text evidence="2">The sequence shown here is derived from an EMBL/GenBank/DDBJ whole genome shotgun (WGS) entry which is preliminary data.</text>
</comment>
<protein>
    <recommendedName>
        <fullName evidence="4">DUF2808 domain-containing protein</fullName>
    </recommendedName>
</protein>
<evidence type="ECO:0000313" key="3">
    <source>
        <dbReference type="Proteomes" id="UP000076925"/>
    </source>
</evidence>